<accession>A0A9P1J3M0</accession>
<evidence type="ECO:0000313" key="6">
    <source>
        <dbReference type="EMBL" id="CAI5455642.1"/>
    </source>
</evidence>
<keyword evidence="3" id="KW-0964">Secreted</keyword>
<protein>
    <submittedName>
        <fullName evidence="6">Uncharacterized protein</fullName>
    </submittedName>
</protein>
<evidence type="ECO:0000256" key="4">
    <source>
        <dbReference type="ARBA" id="ARBA00022729"/>
    </source>
</evidence>
<organism evidence="6 7">
    <name type="scientific">Caenorhabditis angaria</name>
    <dbReference type="NCBI Taxonomy" id="860376"/>
    <lineage>
        <taxon>Eukaryota</taxon>
        <taxon>Metazoa</taxon>
        <taxon>Ecdysozoa</taxon>
        <taxon>Nematoda</taxon>
        <taxon>Chromadorea</taxon>
        <taxon>Rhabditida</taxon>
        <taxon>Rhabditina</taxon>
        <taxon>Rhabditomorpha</taxon>
        <taxon>Rhabditoidea</taxon>
        <taxon>Rhabditidae</taxon>
        <taxon>Peloderinae</taxon>
        <taxon>Caenorhabditis</taxon>
    </lineage>
</organism>
<evidence type="ECO:0000256" key="1">
    <source>
        <dbReference type="ARBA" id="ARBA00004613"/>
    </source>
</evidence>
<dbReference type="OrthoDB" id="5802485at2759"/>
<evidence type="ECO:0000313" key="7">
    <source>
        <dbReference type="Proteomes" id="UP001152747"/>
    </source>
</evidence>
<dbReference type="Proteomes" id="UP001152747">
    <property type="component" value="Unassembled WGS sequence"/>
</dbReference>
<dbReference type="Pfam" id="PF06083">
    <property type="entry name" value="IL17"/>
    <property type="match status" value="1"/>
</dbReference>
<evidence type="ECO:0000256" key="3">
    <source>
        <dbReference type="ARBA" id="ARBA00022525"/>
    </source>
</evidence>
<proteinExistence type="inferred from homology"/>
<name>A0A9P1J3M0_9PELO</name>
<dbReference type="Gene3D" id="2.10.90.10">
    <property type="entry name" value="Cystine-knot cytokines"/>
    <property type="match status" value="1"/>
</dbReference>
<keyword evidence="5" id="KW-0472">Membrane</keyword>
<comment type="subcellular location">
    <subcellularLocation>
        <location evidence="1">Secreted</location>
    </subcellularLocation>
</comment>
<reference evidence="6" key="1">
    <citation type="submission" date="2022-11" db="EMBL/GenBank/DDBJ databases">
        <authorList>
            <person name="Kikuchi T."/>
        </authorList>
    </citation>
    <scope>NUCLEOTIDE SEQUENCE</scope>
    <source>
        <strain evidence="6">PS1010</strain>
    </source>
</reference>
<dbReference type="EMBL" id="CANHGI010000006">
    <property type="protein sequence ID" value="CAI5455642.1"/>
    <property type="molecule type" value="Genomic_DNA"/>
</dbReference>
<dbReference type="SUPFAM" id="SSF57501">
    <property type="entry name" value="Cystine-knot cytokines"/>
    <property type="match status" value="1"/>
</dbReference>
<dbReference type="InterPro" id="IPR010345">
    <property type="entry name" value="IL-17_fam"/>
</dbReference>
<dbReference type="AlphaFoldDB" id="A0A9P1J3M0"/>
<gene>
    <name evidence="6" type="ORF">CAMP_LOCUS18279</name>
</gene>
<dbReference type="GO" id="GO:0005576">
    <property type="term" value="C:extracellular region"/>
    <property type="evidence" value="ECO:0007669"/>
    <property type="project" value="UniProtKB-SubCell"/>
</dbReference>
<dbReference type="GO" id="GO:0005125">
    <property type="term" value="F:cytokine activity"/>
    <property type="evidence" value="ECO:0007669"/>
    <property type="project" value="InterPro"/>
</dbReference>
<keyword evidence="5" id="KW-0812">Transmembrane</keyword>
<feature type="transmembrane region" description="Helical" evidence="5">
    <location>
        <begin position="23"/>
        <end position="43"/>
    </location>
</feature>
<keyword evidence="7" id="KW-1185">Reference proteome</keyword>
<keyword evidence="4" id="KW-0732">Signal</keyword>
<dbReference type="InterPro" id="IPR029034">
    <property type="entry name" value="Cystine-knot_cytokine"/>
</dbReference>
<comment type="caution">
    <text evidence="6">The sequence shown here is derived from an EMBL/GenBank/DDBJ whole genome shotgun (WGS) entry which is preliminary data.</text>
</comment>
<sequence>MSKFTCCRYPANMIERIPQRTNILYLSFFVLVYLIFEAVQIPMSREIRPNLKPTLFEPTTECFHKTIKEAENKYSNFAAYYNRKNTTHYSPITPFHHQALIELTEKQIVNGNGKQVTFGNQKCNEKKNPVITNDTPLRERALCKFEYMLNYNPNRLPAALTEAKCVCPRPNSKLVGRRIFKCQELKYQVRVLLWDEACQVYKEHVDTISLACLPVIQAAAPADADEAYLYELEAEVPTR</sequence>
<evidence type="ECO:0000256" key="2">
    <source>
        <dbReference type="ARBA" id="ARBA00007236"/>
    </source>
</evidence>
<evidence type="ECO:0000256" key="5">
    <source>
        <dbReference type="SAM" id="Phobius"/>
    </source>
</evidence>
<keyword evidence="5" id="KW-1133">Transmembrane helix</keyword>
<comment type="similarity">
    <text evidence="2">Belongs to the IL-17 family.</text>
</comment>